<dbReference type="Pfam" id="PF01926">
    <property type="entry name" value="MMR_HSR1"/>
    <property type="match status" value="1"/>
</dbReference>
<gene>
    <name evidence="3" type="ORF">JAAARDRAFT_39690</name>
</gene>
<feature type="domain" description="G" evidence="2">
    <location>
        <begin position="88"/>
        <end position="187"/>
    </location>
</feature>
<dbReference type="EMBL" id="KL197736">
    <property type="protein sequence ID" value="KDQ52978.1"/>
    <property type="molecule type" value="Genomic_DNA"/>
</dbReference>
<feature type="region of interest" description="Disordered" evidence="1">
    <location>
        <begin position="416"/>
        <end position="435"/>
    </location>
</feature>
<dbReference type="GO" id="GO:0005525">
    <property type="term" value="F:GTP binding"/>
    <property type="evidence" value="ECO:0007669"/>
    <property type="project" value="InterPro"/>
</dbReference>
<reference evidence="4" key="1">
    <citation type="journal article" date="2014" name="Proc. Natl. Acad. Sci. U.S.A.">
        <title>Extensive sampling of basidiomycete genomes demonstrates inadequacy of the white-rot/brown-rot paradigm for wood decay fungi.</title>
        <authorList>
            <person name="Riley R."/>
            <person name="Salamov A.A."/>
            <person name="Brown D.W."/>
            <person name="Nagy L.G."/>
            <person name="Floudas D."/>
            <person name="Held B.W."/>
            <person name="Levasseur A."/>
            <person name="Lombard V."/>
            <person name="Morin E."/>
            <person name="Otillar R."/>
            <person name="Lindquist E.A."/>
            <person name="Sun H."/>
            <person name="LaButti K.M."/>
            <person name="Schmutz J."/>
            <person name="Jabbour D."/>
            <person name="Luo H."/>
            <person name="Baker S.E."/>
            <person name="Pisabarro A.G."/>
            <person name="Walton J.D."/>
            <person name="Blanchette R.A."/>
            <person name="Henrissat B."/>
            <person name="Martin F."/>
            <person name="Cullen D."/>
            <person name="Hibbett D.S."/>
            <person name="Grigoriev I.V."/>
        </authorList>
    </citation>
    <scope>NUCLEOTIDE SEQUENCE [LARGE SCALE GENOMIC DNA]</scope>
    <source>
        <strain evidence="4">MUCL 33604</strain>
    </source>
</reference>
<organism evidence="3 4">
    <name type="scientific">Jaapia argillacea MUCL 33604</name>
    <dbReference type="NCBI Taxonomy" id="933084"/>
    <lineage>
        <taxon>Eukaryota</taxon>
        <taxon>Fungi</taxon>
        <taxon>Dikarya</taxon>
        <taxon>Basidiomycota</taxon>
        <taxon>Agaricomycotina</taxon>
        <taxon>Agaricomycetes</taxon>
        <taxon>Agaricomycetidae</taxon>
        <taxon>Jaapiales</taxon>
        <taxon>Jaapiaceae</taxon>
        <taxon>Jaapia</taxon>
    </lineage>
</organism>
<evidence type="ECO:0000259" key="2">
    <source>
        <dbReference type="Pfam" id="PF01926"/>
    </source>
</evidence>
<dbReference type="AlphaFoldDB" id="A0A067PDL6"/>
<dbReference type="SUPFAM" id="SSF52540">
    <property type="entry name" value="P-loop containing nucleoside triphosphate hydrolases"/>
    <property type="match status" value="1"/>
</dbReference>
<dbReference type="HOGENOM" id="CLU_435493_0_0_1"/>
<dbReference type="InterPro" id="IPR027417">
    <property type="entry name" value="P-loop_NTPase"/>
</dbReference>
<dbReference type="Proteomes" id="UP000027265">
    <property type="component" value="Unassembled WGS sequence"/>
</dbReference>
<dbReference type="Gene3D" id="3.40.50.300">
    <property type="entry name" value="P-loop containing nucleotide triphosphate hydrolases"/>
    <property type="match status" value="1"/>
</dbReference>
<evidence type="ECO:0000313" key="4">
    <source>
        <dbReference type="Proteomes" id="UP000027265"/>
    </source>
</evidence>
<dbReference type="InterPro" id="IPR025662">
    <property type="entry name" value="Sigma_54_int_dom_ATP-bd_1"/>
</dbReference>
<evidence type="ECO:0000313" key="3">
    <source>
        <dbReference type="EMBL" id="KDQ52978.1"/>
    </source>
</evidence>
<accession>A0A067PDL6</accession>
<sequence length="720" mass="80979">MSVPNLVFRSGKPSVLRHVFPSLSLRNGTGSRQYQGTTLSSTTIPREHPTLAMFQKHHHQALASLSRKAIAHIAESESDPPGILTRNVIVFGESGVGKSSVINLVAGLQVANTAETGCTFRSQKHVVPTPHMTLNLFDTVGLNRDSEWTTQSIDAIKDLYLLVHNLEGGLNLLVHVVKASGITALIAHHYRMVFKGFCQRHVPIVLVITGLEHESDPDRWWRKHRHEFNDWGMVYSGQACVTATTDHSKHQRMYSKSRPKVVDLITQWSSPEPWMMITEKTIRHSALRKTPLEGVSRMLPEVARDAARALPGIVHSLPGAGRVLPRVNRLLPGVTRVVSDVNRVLAGVEPDDFLGTLHMAVCEDGWMPEEKVMILASEIESELLLAAMISQAEEEEGKQPSEGGWFGGLGQGTVRTFTSPPVTSPPELHSLYPNLPLDPSESQRSRFDLALQSQWNIFQRWSLRPGHQSSKLVEMHWCKEPEAPGHEYIVLKFTAPYTSTWVRMERDSTSWLSVFGQQEEARRNCKDMLKVRDGIAELTKPHDRLMASITVSNEHSSAIHFLHLSLLQHKLNEKAPVYDLTTFNCWWYAGCIWESVAYWLRQSGTEVVFKLNAGTHDDEMVREMVQVHAGTSLRPLDWEATIFPRKLLQAHLLTARRALPGQRAGKKLDDVSKASEEIRVYCAKEIHEIARGWVEKASEENSYVDVGYEIRRKDSSEVAV</sequence>
<dbReference type="CDD" id="cd00882">
    <property type="entry name" value="Ras_like_GTPase"/>
    <property type="match status" value="1"/>
</dbReference>
<dbReference type="InParanoid" id="A0A067PDL6"/>
<name>A0A067PDL6_9AGAM</name>
<keyword evidence="4" id="KW-1185">Reference proteome</keyword>
<evidence type="ECO:0000256" key="1">
    <source>
        <dbReference type="SAM" id="MobiDB-lite"/>
    </source>
</evidence>
<dbReference type="PROSITE" id="PS00675">
    <property type="entry name" value="SIGMA54_INTERACT_1"/>
    <property type="match status" value="1"/>
</dbReference>
<proteinExistence type="predicted"/>
<dbReference type="InterPro" id="IPR006073">
    <property type="entry name" value="GTP-bd"/>
</dbReference>
<dbReference type="OrthoDB" id="8954335at2759"/>
<dbReference type="STRING" id="933084.A0A067PDL6"/>
<protein>
    <recommendedName>
        <fullName evidence="2">G domain-containing protein</fullName>
    </recommendedName>
</protein>